<protein>
    <submittedName>
        <fullName evidence="1">Uncharacterized protein</fullName>
    </submittedName>
</protein>
<dbReference type="AlphaFoldDB" id="A0A382P6A7"/>
<proteinExistence type="predicted"/>
<name>A0A382P6A7_9ZZZZ</name>
<feature type="non-terminal residue" evidence="1">
    <location>
        <position position="1"/>
    </location>
</feature>
<sequence>KAYKNLTKKQRNQKLPSIIMIQEIFPFWEKIL</sequence>
<accession>A0A382P6A7</accession>
<gene>
    <name evidence="1" type="ORF">METZ01_LOCUS320215</name>
</gene>
<reference evidence="1" key="1">
    <citation type="submission" date="2018-05" db="EMBL/GenBank/DDBJ databases">
        <authorList>
            <person name="Lanie J.A."/>
            <person name="Ng W.-L."/>
            <person name="Kazmierczak K.M."/>
            <person name="Andrzejewski T.M."/>
            <person name="Davidsen T.M."/>
            <person name="Wayne K.J."/>
            <person name="Tettelin H."/>
            <person name="Glass J.I."/>
            <person name="Rusch D."/>
            <person name="Podicherti R."/>
            <person name="Tsui H.-C.T."/>
            <person name="Winkler M.E."/>
        </authorList>
    </citation>
    <scope>NUCLEOTIDE SEQUENCE</scope>
</reference>
<dbReference type="EMBL" id="UINC01104313">
    <property type="protein sequence ID" value="SVC67361.1"/>
    <property type="molecule type" value="Genomic_DNA"/>
</dbReference>
<evidence type="ECO:0000313" key="1">
    <source>
        <dbReference type="EMBL" id="SVC67361.1"/>
    </source>
</evidence>
<organism evidence="1">
    <name type="scientific">marine metagenome</name>
    <dbReference type="NCBI Taxonomy" id="408172"/>
    <lineage>
        <taxon>unclassified sequences</taxon>
        <taxon>metagenomes</taxon>
        <taxon>ecological metagenomes</taxon>
    </lineage>
</organism>